<name>A0A0M1MZB3_9MOLU</name>
<proteinExistence type="predicted"/>
<protein>
    <submittedName>
        <fullName evidence="3">Uncharacterized protein</fullName>
    </submittedName>
</protein>
<dbReference type="STRING" id="479893.CPX_001803"/>
<gene>
    <name evidence="3" type="ORF">CPX_001803</name>
</gene>
<dbReference type="EMBL" id="LHCF01000031">
    <property type="protein sequence ID" value="KOR75241.1"/>
    <property type="molecule type" value="Genomic_DNA"/>
</dbReference>
<accession>A0A0M1MZB3</accession>
<keyword evidence="2" id="KW-1133">Transmembrane helix</keyword>
<dbReference type="Proteomes" id="UP000037386">
    <property type="component" value="Unassembled WGS sequence"/>
</dbReference>
<organism evidence="3 4">
    <name type="scientific">Candidatus Phytoplasma pruni</name>
    <dbReference type="NCBI Taxonomy" id="479893"/>
    <lineage>
        <taxon>Bacteria</taxon>
        <taxon>Bacillati</taxon>
        <taxon>Mycoplasmatota</taxon>
        <taxon>Mollicutes</taxon>
        <taxon>Acholeplasmatales</taxon>
        <taxon>Acholeplasmataceae</taxon>
        <taxon>Candidatus Phytoplasma</taxon>
        <taxon>16SrIII (X-disease group)</taxon>
    </lineage>
</organism>
<dbReference type="AlphaFoldDB" id="A0A0M1MZB3"/>
<keyword evidence="2" id="KW-0472">Membrane</keyword>
<evidence type="ECO:0000256" key="2">
    <source>
        <dbReference type="SAM" id="Phobius"/>
    </source>
</evidence>
<dbReference type="OrthoDB" id="386162at2"/>
<comment type="caution">
    <text evidence="3">The sequence shown here is derived from an EMBL/GenBank/DDBJ whole genome shotgun (WGS) entry which is preliminary data.</text>
</comment>
<feature type="non-terminal residue" evidence="3">
    <location>
        <position position="131"/>
    </location>
</feature>
<feature type="coiled-coil region" evidence="1">
    <location>
        <begin position="84"/>
        <end position="118"/>
    </location>
</feature>
<feature type="transmembrane region" description="Helical" evidence="2">
    <location>
        <begin position="59"/>
        <end position="79"/>
    </location>
</feature>
<keyword evidence="2" id="KW-0812">Transmembrane</keyword>
<evidence type="ECO:0000313" key="3">
    <source>
        <dbReference type="EMBL" id="KOR75241.1"/>
    </source>
</evidence>
<evidence type="ECO:0000313" key="4">
    <source>
        <dbReference type="Proteomes" id="UP000037386"/>
    </source>
</evidence>
<keyword evidence="1" id="KW-0175">Coiled coil</keyword>
<reference evidence="4" key="1">
    <citation type="submission" date="2015-05" db="EMBL/GenBank/DDBJ databases">
        <title>Draft genome sequence of 'Candidatus Phytoplasma Pruni' strain CX, a plant pathogenic bacterium.</title>
        <authorList>
            <person name="Lee I.-M."/>
            <person name="Bottner-Parker K.D."/>
            <person name="Shao J."/>
            <person name="Gundersen-Rindal D.E."/>
            <person name="Zhao Y."/>
            <person name="Davis R.E."/>
        </authorList>
    </citation>
    <scope>NUCLEOTIDE SEQUENCE [LARGE SCALE GENOMIC DNA]</scope>
    <source>
        <strain evidence="4">CX</strain>
    </source>
</reference>
<evidence type="ECO:0000256" key="1">
    <source>
        <dbReference type="SAM" id="Coils"/>
    </source>
</evidence>
<sequence length="131" mass="15555">MWNCFVKIKTFILALFLNIGDVCLKFAKGFTVEEILAHRIDNMQTTIFTVLLITGFKPVFQFFINIILFVPEFIMGCFFKQRKLQRLSKKEAKQEEKRKLLLQKLEKIESSNHQLRKKIETLTPNIEKKEE</sequence>